<evidence type="ECO:0000256" key="7">
    <source>
        <dbReference type="SAM" id="MobiDB-lite"/>
    </source>
</evidence>
<dbReference type="InterPro" id="IPR012677">
    <property type="entry name" value="Nucleotide-bd_a/b_plait_sf"/>
</dbReference>
<proteinExistence type="inferred from homology"/>
<dbReference type="Pfam" id="PF00076">
    <property type="entry name" value="RRM_1"/>
    <property type="match status" value="1"/>
</dbReference>
<dbReference type="InterPro" id="IPR051847">
    <property type="entry name" value="RNA_proc/Spliceosome_comp"/>
</dbReference>
<evidence type="ECO:0000256" key="3">
    <source>
        <dbReference type="ARBA" id="ARBA00061455"/>
    </source>
</evidence>
<feature type="compositionally biased region" description="Basic residues" evidence="7">
    <location>
        <begin position="184"/>
        <end position="199"/>
    </location>
</feature>
<dbReference type="GO" id="GO:0005654">
    <property type="term" value="C:nucleoplasm"/>
    <property type="evidence" value="ECO:0007669"/>
    <property type="project" value="UniProtKB-ARBA"/>
</dbReference>
<keyword evidence="10" id="KW-1185">Reference proteome</keyword>
<dbReference type="GO" id="GO:0003723">
    <property type="term" value="F:RNA binding"/>
    <property type="evidence" value="ECO:0007669"/>
    <property type="project" value="UniProtKB-UniRule"/>
</dbReference>
<dbReference type="EMBL" id="NCKV01011704">
    <property type="protein sequence ID" value="RWS21570.1"/>
    <property type="molecule type" value="Genomic_DNA"/>
</dbReference>
<organism evidence="9 10">
    <name type="scientific">Leptotrombidium deliense</name>
    <dbReference type="NCBI Taxonomy" id="299467"/>
    <lineage>
        <taxon>Eukaryota</taxon>
        <taxon>Metazoa</taxon>
        <taxon>Ecdysozoa</taxon>
        <taxon>Arthropoda</taxon>
        <taxon>Chelicerata</taxon>
        <taxon>Arachnida</taxon>
        <taxon>Acari</taxon>
        <taxon>Acariformes</taxon>
        <taxon>Trombidiformes</taxon>
        <taxon>Prostigmata</taxon>
        <taxon>Anystina</taxon>
        <taxon>Parasitengona</taxon>
        <taxon>Trombiculoidea</taxon>
        <taxon>Trombiculidae</taxon>
        <taxon>Leptotrombidium</taxon>
    </lineage>
</organism>
<dbReference type="CDD" id="cd12411">
    <property type="entry name" value="RRM_ist3_like"/>
    <property type="match status" value="1"/>
</dbReference>
<dbReference type="PANTHER" id="PTHR45880">
    <property type="entry name" value="RNA-BINDING MOTIF PROTEIN, X-LINKED 2"/>
    <property type="match status" value="1"/>
</dbReference>
<evidence type="ECO:0000256" key="5">
    <source>
        <dbReference type="ARBA" id="ARBA00074390"/>
    </source>
</evidence>
<evidence type="ECO:0000256" key="6">
    <source>
        <dbReference type="PROSITE-ProRule" id="PRU00176"/>
    </source>
</evidence>
<dbReference type="VEuPathDB" id="VectorBase:LDEU010470"/>
<evidence type="ECO:0000259" key="8">
    <source>
        <dbReference type="PROSITE" id="PS50102"/>
    </source>
</evidence>
<dbReference type="GO" id="GO:0071013">
    <property type="term" value="C:catalytic step 2 spliceosome"/>
    <property type="evidence" value="ECO:0007669"/>
    <property type="project" value="TreeGrafter"/>
</dbReference>
<comment type="subunit">
    <text evidence="4">Part of the activated spliceosome B/catalytic step 1 spliceosome, one of the forms of the spliceosome which has a well-formed active site but still cannot catalyze the branching reaction and is composed of at least 52 proteins, the U2, U5 and U6 snRNAs and the pre-mRNA. Component of the minor spliceosome, which splices U12-type introns.</text>
</comment>
<dbReference type="STRING" id="299467.A0A443S209"/>
<dbReference type="SMART" id="SM00360">
    <property type="entry name" value="RRM"/>
    <property type="match status" value="1"/>
</dbReference>
<evidence type="ECO:0000256" key="4">
    <source>
        <dbReference type="ARBA" id="ARBA00064744"/>
    </source>
</evidence>
<evidence type="ECO:0000313" key="9">
    <source>
        <dbReference type="EMBL" id="RWS21570.1"/>
    </source>
</evidence>
<gene>
    <name evidence="9" type="ORF">B4U80_04534</name>
</gene>
<dbReference type="InterPro" id="IPR045844">
    <property type="entry name" value="RRM_Ist3-like"/>
</dbReference>
<dbReference type="OrthoDB" id="2573941at2759"/>
<keyword evidence="1 6" id="KW-0694">RNA-binding</keyword>
<protein>
    <recommendedName>
        <fullName evidence="5">RNA-binding motif protein, X-linked 2</fullName>
    </recommendedName>
</protein>
<dbReference type="SUPFAM" id="SSF54928">
    <property type="entry name" value="RNA-binding domain, RBD"/>
    <property type="match status" value="1"/>
</dbReference>
<dbReference type="GO" id="GO:0071011">
    <property type="term" value="C:precatalytic spliceosome"/>
    <property type="evidence" value="ECO:0007669"/>
    <property type="project" value="TreeGrafter"/>
</dbReference>
<name>A0A443S209_9ACAR</name>
<dbReference type="GO" id="GO:0000398">
    <property type="term" value="P:mRNA splicing, via spliceosome"/>
    <property type="evidence" value="ECO:0007669"/>
    <property type="project" value="InterPro"/>
</dbReference>
<comment type="function">
    <text evidence="2">Involved in pre-mRNA splicing as component of the activated spliceosome. As a component of the minor spliceosome, involved in the splicing of U12-type introns in pre-mRNAs.</text>
</comment>
<dbReference type="InterPro" id="IPR035979">
    <property type="entry name" value="RBD_domain_sf"/>
</dbReference>
<feature type="domain" description="RRM" evidence="8">
    <location>
        <begin position="36"/>
        <end position="114"/>
    </location>
</feature>
<dbReference type="InterPro" id="IPR000504">
    <property type="entry name" value="RRM_dom"/>
</dbReference>
<evidence type="ECO:0000256" key="2">
    <source>
        <dbReference type="ARBA" id="ARBA00053249"/>
    </source>
</evidence>
<dbReference type="GO" id="GO:0005686">
    <property type="term" value="C:U2 snRNP"/>
    <property type="evidence" value="ECO:0007669"/>
    <property type="project" value="TreeGrafter"/>
</dbReference>
<evidence type="ECO:0000256" key="1">
    <source>
        <dbReference type="ARBA" id="ARBA00022884"/>
    </source>
</evidence>
<comment type="similarity">
    <text evidence="3">Belongs to the IST3 family.</text>
</comment>
<dbReference type="Gene3D" id="3.30.70.330">
    <property type="match status" value="1"/>
</dbReference>
<dbReference type="PROSITE" id="PS50102">
    <property type="entry name" value="RRM"/>
    <property type="match status" value="1"/>
</dbReference>
<dbReference type="PANTHER" id="PTHR45880:SF1">
    <property type="entry name" value="RNA-BINDING MOTIF PROTEIN, X-LINKED 2"/>
    <property type="match status" value="1"/>
</dbReference>
<accession>A0A443S209</accession>
<dbReference type="Proteomes" id="UP000288716">
    <property type="component" value="Unassembled WGS sequence"/>
</dbReference>
<dbReference type="AlphaFoldDB" id="A0A443S209"/>
<dbReference type="FunFam" id="3.30.70.330:FF:000218">
    <property type="entry name" value="RNA-binding motif protein, X-linked 2"/>
    <property type="match status" value="1"/>
</dbReference>
<comment type="caution">
    <text evidence="9">The sequence shown here is derived from an EMBL/GenBank/DDBJ whole genome shotgun (WGS) entry which is preliminary data.</text>
</comment>
<sequence>MNPLTNVKNIKKLSEAELKLGIAEKNSWHNMYKDSAWIFIGGLNFELCEGDIICVFSQYGEVVNINLIRDKKTGKSKGYCFLCYEDQRSTNLAVDNLNGIKLTGRIIRVDHVADYKPPKDDPHIDEEIRHVRKEGCAPPQLIQNIKKEKEDGSRRRDRDSDERSKEREERRLKEKARRHEDHSHRKKHNRRSRSRSKSPRRSEKYTKHKHN</sequence>
<feature type="region of interest" description="Disordered" evidence="7">
    <location>
        <begin position="133"/>
        <end position="211"/>
    </location>
</feature>
<reference evidence="9 10" key="1">
    <citation type="journal article" date="2018" name="Gigascience">
        <title>Genomes of trombidid mites reveal novel predicted allergens and laterally-transferred genes associated with secondary metabolism.</title>
        <authorList>
            <person name="Dong X."/>
            <person name="Chaisiri K."/>
            <person name="Xia D."/>
            <person name="Armstrong S.D."/>
            <person name="Fang Y."/>
            <person name="Donnelly M.J."/>
            <person name="Kadowaki T."/>
            <person name="McGarry J.W."/>
            <person name="Darby A.C."/>
            <person name="Makepeace B.L."/>
        </authorList>
    </citation>
    <scope>NUCLEOTIDE SEQUENCE [LARGE SCALE GENOMIC DNA]</scope>
    <source>
        <strain evidence="9">UoL-UT</strain>
    </source>
</reference>
<evidence type="ECO:0000313" key="10">
    <source>
        <dbReference type="Proteomes" id="UP000288716"/>
    </source>
</evidence>
<feature type="compositionally biased region" description="Basic and acidic residues" evidence="7">
    <location>
        <begin position="145"/>
        <end position="183"/>
    </location>
</feature>